<comment type="caution">
    <text evidence="1">The sequence shown here is derived from an EMBL/GenBank/DDBJ whole genome shotgun (WGS) entry which is preliminary data.</text>
</comment>
<proteinExistence type="predicted"/>
<reference evidence="1 2" key="1">
    <citation type="journal article" date="2012" name="J. Bacteriol.">
        <title>Genome Sequence of Nitratireductor aquibiodomus Strain RA22.</title>
        <authorList>
            <person name="Singh A."/>
            <person name="Jangir P.K."/>
            <person name="Kumari C."/>
            <person name="Sharma R."/>
        </authorList>
    </citation>
    <scope>NUCLEOTIDE SEQUENCE [LARGE SCALE GENOMIC DNA]</scope>
    <source>
        <strain evidence="1 2">RA22</strain>
    </source>
</reference>
<protein>
    <submittedName>
        <fullName evidence="1">Transposase IS111A/IS1328/IS1533</fullName>
    </submittedName>
</protein>
<name>I5C200_9HYPH</name>
<dbReference type="EMBL" id="AJXZ01000015">
    <property type="protein sequence ID" value="EIM75852.1"/>
    <property type="molecule type" value="Genomic_DNA"/>
</dbReference>
<sequence length="34" mass="3776">MTNDTIGVDISKDHLDAHRMSDGKSQRFDNDKAG</sequence>
<evidence type="ECO:0000313" key="1">
    <source>
        <dbReference type="EMBL" id="EIM75852.1"/>
    </source>
</evidence>
<dbReference type="Proteomes" id="UP000004622">
    <property type="component" value="Unassembled WGS sequence"/>
</dbReference>
<feature type="non-terminal residue" evidence="1">
    <location>
        <position position="34"/>
    </location>
</feature>
<gene>
    <name evidence="1" type="ORF">A33O_06802</name>
</gene>
<accession>I5C200</accession>
<evidence type="ECO:0000313" key="2">
    <source>
        <dbReference type="Proteomes" id="UP000004622"/>
    </source>
</evidence>
<organism evidence="1 2">
    <name type="scientific">Nitratireductor aquibiodomus RA22</name>
    <dbReference type="NCBI Taxonomy" id="1189611"/>
    <lineage>
        <taxon>Bacteria</taxon>
        <taxon>Pseudomonadati</taxon>
        <taxon>Pseudomonadota</taxon>
        <taxon>Alphaproteobacteria</taxon>
        <taxon>Hyphomicrobiales</taxon>
        <taxon>Phyllobacteriaceae</taxon>
        <taxon>Nitratireductor</taxon>
    </lineage>
</organism>
<dbReference type="AlphaFoldDB" id="I5C200"/>